<dbReference type="KEGG" id="aba:Acid345_1276"/>
<evidence type="ECO:0000313" key="3">
    <source>
        <dbReference type="Proteomes" id="UP000002432"/>
    </source>
</evidence>
<dbReference type="HOGENOM" id="CLU_1451512_0_0_0"/>
<feature type="transmembrane region" description="Helical" evidence="1">
    <location>
        <begin position="43"/>
        <end position="68"/>
    </location>
</feature>
<feature type="transmembrane region" description="Helical" evidence="1">
    <location>
        <begin position="80"/>
        <end position="100"/>
    </location>
</feature>
<evidence type="ECO:0008006" key="4">
    <source>
        <dbReference type="Google" id="ProtNLM"/>
    </source>
</evidence>
<dbReference type="eggNOG" id="COG4325">
    <property type="taxonomic scope" value="Bacteria"/>
</dbReference>
<gene>
    <name evidence="2" type="ordered locus">Acid345_1276</name>
</gene>
<feature type="transmembrane region" description="Helical" evidence="1">
    <location>
        <begin position="112"/>
        <end position="135"/>
    </location>
</feature>
<keyword evidence="1" id="KW-0812">Transmembrane</keyword>
<feature type="transmembrane region" description="Helical" evidence="1">
    <location>
        <begin position="6"/>
        <end position="22"/>
    </location>
</feature>
<name>Q1IS72_KORVE</name>
<reference evidence="2 3" key="1">
    <citation type="journal article" date="2009" name="Appl. Environ. Microbiol.">
        <title>Three genomes from the phylum Acidobacteria provide insight into the lifestyles of these microorganisms in soils.</title>
        <authorList>
            <person name="Ward N.L."/>
            <person name="Challacombe J.F."/>
            <person name="Janssen P.H."/>
            <person name="Henrissat B."/>
            <person name="Coutinho P.M."/>
            <person name="Wu M."/>
            <person name="Xie G."/>
            <person name="Haft D.H."/>
            <person name="Sait M."/>
            <person name="Badger J."/>
            <person name="Barabote R.D."/>
            <person name="Bradley B."/>
            <person name="Brettin T.S."/>
            <person name="Brinkac L.M."/>
            <person name="Bruce D."/>
            <person name="Creasy T."/>
            <person name="Daugherty S.C."/>
            <person name="Davidsen T.M."/>
            <person name="DeBoy R.T."/>
            <person name="Detter J.C."/>
            <person name="Dodson R.J."/>
            <person name="Durkin A.S."/>
            <person name="Ganapathy A."/>
            <person name="Gwinn-Giglio M."/>
            <person name="Han C.S."/>
            <person name="Khouri H."/>
            <person name="Kiss H."/>
            <person name="Kothari S.P."/>
            <person name="Madupu R."/>
            <person name="Nelson K.E."/>
            <person name="Nelson W.C."/>
            <person name="Paulsen I."/>
            <person name="Penn K."/>
            <person name="Ren Q."/>
            <person name="Rosovitz M.J."/>
            <person name="Selengut J.D."/>
            <person name="Shrivastava S."/>
            <person name="Sullivan S.A."/>
            <person name="Tapia R."/>
            <person name="Thompson L.S."/>
            <person name="Watkins K.L."/>
            <person name="Yang Q."/>
            <person name="Yu C."/>
            <person name="Zafar N."/>
            <person name="Zhou L."/>
            <person name="Kuske C.R."/>
        </authorList>
    </citation>
    <scope>NUCLEOTIDE SEQUENCE [LARGE SCALE GENOMIC DNA]</scope>
    <source>
        <strain evidence="2 3">Ellin345</strain>
    </source>
</reference>
<keyword evidence="3" id="KW-1185">Reference proteome</keyword>
<dbReference type="RefSeq" id="WP_011522080.1">
    <property type="nucleotide sequence ID" value="NC_008009.1"/>
</dbReference>
<protein>
    <recommendedName>
        <fullName evidence="4">Integral membrane protein</fullName>
    </recommendedName>
</protein>
<evidence type="ECO:0000313" key="2">
    <source>
        <dbReference type="EMBL" id="ABF40278.1"/>
    </source>
</evidence>
<accession>Q1IS72</accession>
<dbReference type="EnsemblBacteria" id="ABF40278">
    <property type="protein sequence ID" value="ABF40278"/>
    <property type="gene ID" value="Acid345_1276"/>
</dbReference>
<sequence length="190" mass="21136">MSGAWVLLIFGIVIVSTMMLLLHLTKLGHIVHCHIPDRPRRRLFVATVAFLATFVGVRLLVLCITHSIGPFGWVMMGGRHIHHLVWGILILLAVGYAWLADLGSGNSPTDIFVNRLLASMYGVGAALTLDEFALWLNLRDVYWAKEGRSSIDAVIIFAALLGIGAWGSPLLHHFFFKRKHTKKIQDADCE</sequence>
<keyword evidence="1" id="KW-1133">Transmembrane helix</keyword>
<dbReference type="STRING" id="204669.Acid345_1276"/>
<proteinExistence type="predicted"/>
<dbReference type="Proteomes" id="UP000002432">
    <property type="component" value="Chromosome"/>
</dbReference>
<dbReference type="EMBL" id="CP000360">
    <property type="protein sequence ID" value="ABF40278.1"/>
    <property type="molecule type" value="Genomic_DNA"/>
</dbReference>
<organism evidence="2 3">
    <name type="scientific">Koribacter versatilis (strain Ellin345)</name>
    <dbReference type="NCBI Taxonomy" id="204669"/>
    <lineage>
        <taxon>Bacteria</taxon>
        <taxon>Pseudomonadati</taxon>
        <taxon>Acidobacteriota</taxon>
        <taxon>Terriglobia</taxon>
        <taxon>Terriglobales</taxon>
        <taxon>Candidatus Korobacteraceae</taxon>
        <taxon>Candidatus Korobacter</taxon>
    </lineage>
</organism>
<evidence type="ECO:0000256" key="1">
    <source>
        <dbReference type="SAM" id="Phobius"/>
    </source>
</evidence>
<feature type="transmembrane region" description="Helical" evidence="1">
    <location>
        <begin position="155"/>
        <end position="176"/>
    </location>
</feature>
<dbReference type="AlphaFoldDB" id="Q1IS72"/>
<keyword evidence="1" id="KW-0472">Membrane</keyword>